<comment type="caution">
    <text evidence="1">The sequence shown here is derived from an EMBL/GenBank/DDBJ whole genome shotgun (WGS) entry which is preliminary data.</text>
</comment>
<evidence type="ECO:0008006" key="3">
    <source>
        <dbReference type="Google" id="ProtNLM"/>
    </source>
</evidence>
<keyword evidence="2" id="KW-1185">Reference proteome</keyword>
<protein>
    <recommendedName>
        <fullName evidence="3">HPr-rel-A system PqqD family protein</fullName>
    </recommendedName>
</protein>
<organism evidence="1 2">
    <name type="scientific">Rhodovibrio sodomensis</name>
    <dbReference type="NCBI Taxonomy" id="1088"/>
    <lineage>
        <taxon>Bacteria</taxon>
        <taxon>Pseudomonadati</taxon>
        <taxon>Pseudomonadota</taxon>
        <taxon>Alphaproteobacteria</taxon>
        <taxon>Rhodospirillales</taxon>
        <taxon>Rhodovibrionaceae</taxon>
        <taxon>Rhodovibrio</taxon>
    </lineage>
</organism>
<accession>A0ABS1DFE2</accession>
<evidence type="ECO:0000313" key="2">
    <source>
        <dbReference type="Proteomes" id="UP001296873"/>
    </source>
</evidence>
<proteinExistence type="predicted"/>
<sequence>MSAPLPPISLTVQPAGLDVRDFGDSVVVYDLDTRRTIALEPPASTLLTALLQGQDATLAAMRPDGLESGSSADVEAAIVDLENAGLITVHDG</sequence>
<dbReference type="Proteomes" id="UP001296873">
    <property type="component" value="Unassembled WGS sequence"/>
</dbReference>
<name>A0ABS1DFE2_9PROT</name>
<reference evidence="1 2" key="1">
    <citation type="journal article" date="2020" name="Microorganisms">
        <title>Osmotic Adaptation and Compatible Solute Biosynthesis of Phototrophic Bacteria as Revealed from Genome Analyses.</title>
        <authorList>
            <person name="Imhoff J.F."/>
            <person name="Rahn T."/>
            <person name="Kunzel S."/>
            <person name="Keller A."/>
            <person name="Neulinger S.C."/>
        </authorList>
    </citation>
    <scope>NUCLEOTIDE SEQUENCE [LARGE SCALE GENOMIC DNA]</scope>
    <source>
        <strain evidence="1 2">DSM 9895</strain>
    </source>
</reference>
<evidence type="ECO:0000313" key="1">
    <source>
        <dbReference type="EMBL" id="MBK1668953.1"/>
    </source>
</evidence>
<gene>
    <name evidence="1" type="ORF">CKO28_13020</name>
</gene>
<dbReference type="EMBL" id="NRRL01000034">
    <property type="protein sequence ID" value="MBK1668953.1"/>
    <property type="molecule type" value="Genomic_DNA"/>
</dbReference>